<dbReference type="EMBL" id="VXBO01000948">
    <property type="protein sequence ID" value="NXN35425.1"/>
    <property type="molecule type" value="Genomic_DNA"/>
</dbReference>
<feature type="non-terminal residue" evidence="10">
    <location>
        <position position="1"/>
    </location>
</feature>
<dbReference type="InterPro" id="IPR003591">
    <property type="entry name" value="Leu-rich_rpt_typical-subtyp"/>
</dbReference>
<dbReference type="InterPro" id="IPR050216">
    <property type="entry name" value="LRR_domain-containing"/>
</dbReference>
<name>A0A7L1IAQ7_SMUAF</name>
<evidence type="ECO:0000256" key="6">
    <source>
        <dbReference type="PROSITE-ProRule" id="PRU00175"/>
    </source>
</evidence>
<dbReference type="PROSITE" id="PS50105">
    <property type="entry name" value="SAM_DOMAIN"/>
    <property type="match status" value="1"/>
</dbReference>
<feature type="coiled-coil region" evidence="7">
    <location>
        <begin position="468"/>
        <end position="546"/>
    </location>
</feature>
<dbReference type="Gene3D" id="3.30.40.10">
    <property type="entry name" value="Zinc/RING finger domain, C3HC4 (zinc finger)"/>
    <property type="match status" value="1"/>
</dbReference>
<dbReference type="InterPro" id="IPR013761">
    <property type="entry name" value="SAM/pointed_sf"/>
</dbReference>
<evidence type="ECO:0000259" key="8">
    <source>
        <dbReference type="PROSITE" id="PS50089"/>
    </source>
</evidence>
<dbReference type="Gene3D" id="3.80.10.10">
    <property type="entry name" value="Ribonuclease Inhibitor"/>
    <property type="match status" value="1"/>
</dbReference>
<dbReference type="CDD" id="cd09523">
    <property type="entry name" value="SAM_TAL"/>
    <property type="match status" value="1"/>
</dbReference>
<feature type="non-terminal residue" evidence="10">
    <location>
        <position position="727"/>
    </location>
</feature>
<dbReference type="GO" id="GO:0005737">
    <property type="term" value="C:cytoplasm"/>
    <property type="evidence" value="ECO:0007669"/>
    <property type="project" value="TreeGrafter"/>
</dbReference>
<dbReference type="GO" id="GO:0008270">
    <property type="term" value="F:zinc ion binding"/>
    <property type="evidence" value="ECO:0007669"/>
    <property type="project" value="UniProtKB-KW"/>
</dbReference>
<dbReference type="PANTHER" id="PTHR48051:SF47">
    <property type="entry name" value="LEUCINE RICH REPEAT AND STERILE ALPHA MOTIF CONTAINING 1"/>
    <property type="match status" value="1"/>
</dbReference>
<dbReference type="Pfam" id="PF13920">
    <property type="entry name" value="zf-C3HC4_3"/>
    <property type="match status" value="1"/>
</dbReference>
<dbReference type="InterPro" id="IPR032675">
    <property type="entry name" value="LRR_dom_sf"/>
</dbReference>
<dbReference type="CDD" id="cd16515">
    <property type="entry name" value="RING-HC_LRSAM1"/>
    <property type="match status" value="1"/>
</dbReference>
<dbReference type="SUPFAM" id="SSF52058">
    <property type="entry name" value="L domain-like"/>
    <property type="match status" value="1"/>
</dbReference>
<dbReference type="SMART" id="SM00369">
    <property type="entry name" value="LRR_TYP"/>
    <property type="match status" value="4"/>
</dbReference>
<dbReference type="SUPFAM" id="SSF57850">
    <property type="entry name" value="RING/U-box"/>
    <property type="match status" value="1"/>
</dbReference>
<dbReference type="SMART" id="SM00454">
    <property type="entry name" value="SAM"/>
    <property type="match status" value="1"/>
</dbReference>
<evidence type="ECO:0000256" key="7">
    <source>
        <dbReference type="SAM" id="Coils"/>
    </source>
</evidence>
<dbReference type="FunFam" id="3.80.10.10:FF:000174">
    <property type="entry name" value="E3 ubiquitin-protein ligase LRSAM1 isoform 1"/>
    <property type="match status" value="1"/>
</dbReference>
<keyword evidence="11" id="KW-1185">Reference proteome</keyword>
<dbReference type="Proteomes" id="UP000525158">
    <property type="component" value="Unassembled WGS sequence"/>
</dbReference>
<dbReference type="SMART" id="SM00364">
    <property type="entry name" value="LRR_BAC"/>
    <property type="match status" value="3"/>
</dbReference>
<evidence type="ECO:0000313" key="11">
    <source>
        <dbReference type="Proteomes" id="UP000525158"/>
    </source>
</evidence>
<evidence type="ECO:0000256" key="4">
    <source>
        <dbReference type="ARBA" id="ARBA00022771"/>
    </source>
</evidence>
<dbReference type="InterPro" id="IPR001660">
    <property type="entry name" value="SAM"/>
</dbReference>
<feature type="coiled-coil region" evidence="7">
    <location>
        <begin position="325"/>
        <end position="376"/>
    </location>
</feature>
<reference evidence="10 11" key="1">
    <citation type="submission" date="2019-09" db="EMBL/GenBank/DDBJ databases">
        <title>Bird 10,000 Genomes (B10K) Project - Family phase.</title>
        <authorList>
            <person name="Zhang G."/>
        </authorList>
    </citation>
    <scope>NUCLEOTIDE SEQUENCE [LARGE SCALE GENOMIC DNA]</scope>
    <source>
        <strain evidence="10">B10K-DU-002-36</strain>
        <tissue evidence="10">Muscle</tissue>
    </source>
</reference>
<gene>
    <name evidence="10" type="primary">Lrsam1</name>
    <name evidence="10" type="ORF">RHIAFR_R06148</name>
</gene>
<dbReference type="AlphaFoldDB" id="A0A7L1IAQ7"/>
<evidence type="ECO:0000256" key="1">
    <source>
        <dbReference type="ARBA" id="ARBA00022614"/>
    </source>
</evidence>
<feature type="domain" description="SAM" evidence="9">
    <location>
        <begin position="572"/>
        <end position="632"/>
    </location>
</feature>
<dbReference type="InterPro" id="IPR013083">
    <property type="entry name" value="Znf_RING/FYVE/PHD"/>
</dbReference>
<keyword evidence="5" id="KW-0862">Zinc</keyword>
<accession>A0A7L1IAQ7</accession>
<keyword evidence="4 6" id="KW-0863">Zinc-finger</keyword>
<keyword evidence="3" id="KW-0677">Repeat</keyword>
<comment type="caution">
    <text evidence="10">The sequence shown here is derived from an EMBL/GenBank/DDBJ whole genome shotgun (WGS) entry which is preliminary data.</text>
</comment>
<dbReference type="Gene3D" id="1.10.150.50">
    <property type="entry name" value="Transcription Factor, Ets-1"/>
    <property type="match status" value="1"/>
</dbReference>
<evidence type="ECO:0000256" key="2">
    <source>
        <dbReference type="ARBA" id="ARBA00022723"/>
    </source>
</evidence>
<dbReference type="InterPro" id="IPR001841">
    <property type="entry name" value="Znf_RING"/>
</dbReference>
<keyword evidence="7" id="KW-0175">Coiled coil</keyword>
<dbReference type="GO" id="GO:0016874">
    <property type="term" value="F:ligase activity"/>
    <property type="evidence" value="ECO:0007669"/>
    <property type="project" value="UniProtKB-KW"/>
</dbReference>
<dbReference type="Pfam" id="PF00536">
    <property type="entry name" value="SAM_1"/>
    <property type="match status" value="1"/>
</dbReference>
<feature type="domain" description="RING-type" evidence="8">
    <location>
        <begin position="680"/>
        <end position="715"/>
    </location>
</feature>
<keyword evidence="2" id="KW-0479">Metal-binding</keyword>
<dbReference type="PANTHER" id="PTHR48051">
    <property type="match status" value="1"/>
</dbReference>
<sequence length="727" mass="83688">MPLFFRKKKPSDDARKRLEYQMCLAKEAGADDILDISKLALPEVPYGAFATCKVLQKKVLIIHTNNLTSLVPKSCSLLSLITVKVLDLHNNQLASLPADIGQLTSLQVLNLERNLLKCLPQSIGDLAQLQMLNVKGNKLKELPATVSGLRSLRTLDVSENMLQELPRVLAHVRTLETLTLDASSMTYPSPDICSAGTESIQQFLCKECGIAYYPPSHYLLPVLENDGGGTSVDGMDRAVHKYLEEESEWQNKFLDYEKRKEKKMQEKLEFERRLNMGQREHALLVQQVNSQKGEILQTVREDQMRLEEGLTKHQRYLEEERLKLLQQLKQAEQGIASRIQKLLEDNQRQKQSADILKSLENERIRMEQLMAITQEETEHLRRREVASAMQQMLAESYKNKLIQMTYESRRQDLVNQACSSLAEMDQKFQQILAWQQLDQNKAVSQILQQIEMQKAAFEALQVKKDLMHRQIRNQIKLIETELLQLTQLELKRQELDTETLQGVITEQRQALGYLLQQLLKEKKQREEELRQILLEMEAKSETKQENYWLIQYQRLLNQKPLSLKLQEEGLERQLVNLLIELSAERYMPVFAHHRISLQTLSTMTAGDLEKIGVAEAGLQRAILKRAREILAVAKTIPELLRTVDAEVPVAPEPSAPFEQPPSPMVLTAPPLQWDEKKSECVVCMEQETQMIFLPCGHVCCCQTCCERLHTCPLCRKDVTQRVRIFHS</sequence>
<dbReference type="SUPFAM" id="SSF47769">
    <property type="entry name" value="SAM/Pointed domain"/>
    <property type="match status" value="1"/>
</dbReference>
<keyword evidence="1" id="KW-0433">Leucine-rich repeat</keyword>
<dbReference type="PROSITE" id="PS50089">
    <property type="entry name" value="ZF_RING_2"/>
    <property type="match status" value="1"/>
</dbReference>
<keyword evidence="10" id="KW-0436">Ligase</keyword>
<dbReference type="InterPro" id="IPR001611">
    <property type="entry name" value="Leu-rich_rpt"/>
</dbReference>
<organism evidence="10 11">
    <name type="scientific">Smutsornis africanus</name>
    <name type="common">Double-banded courser</name>
    <name type="synonym">Rhinoptilus africanus</name>
    <dbReference type="NCBI Taxonomy" id="240209"/>
    <lineage>
        <taxon>Eukaryota</taxon>
        <taxon>Metazoa</taxon>
        <taxon>Chordata</taxon>
        <taxon>Craniata</taxon>
        <taxon>Vertebrata</taxon>
        <taxon>Euteleostomi</taxon>
        <taxon>Archelosauria</taxon>
        <taxon>Archosauria</taxon>
        <taxon>Dinosauria</taxon>
        <taxon>Saurischia</taxon>
        <taxon>Theropoda</taxon>
        <taxon>Coelurosauria</taxon>
        <taxon>Aves</taxon>
        <taxon>Neognathae</taxon>
        <taxon>Neoaves</taxon>
        <taxon>Charadriiformes</taxon>
        <taxon>Glareolidae</taxon>
        <taxon>Rhinoptilus</taxon>
    </lineage>
</organism>
<evidence type="ECO:0000313" key="10">
    <source>
        <dbReference type="EMBL" id="NXN35425.1"/>
    </source>
</evidence>
<evidence type="ECO:0000256" key="3">
    <source>
        <dbReference type="ARBA" id="ARBA00022737"/>
    </source>
</evidence>
<evidence type="ECO:0000256" key="5">
    <source>
        <dbReference type="ARBA" id="ARBA00022833"/>
    </source>
</evidence>
<proteinExistence type="predicted"/>
<evidence type="ECO:0000259" key="9">
    <source>
        <dbReference type="PROSITE" id="PS50105"/>
    </source>
</evidence>
<protein>
    <submittedName>
        <fullName evidence="10">LRSM1 ligase</fullName>
    </submittedName>
</protein>
<dbReference type="Pfam" id="PF13855">
    <property type="entry name" value="LRR_8"/>
    <property type="match status" value="1"/>
</dbReference>